<keyword evidence="19" id="KW-1185">Reference proteome</keyword>
<evidence type="ECO:0000256" key="11">
    <source>
        <dbReference type="ARBA" id="ARBA00034617"/>
    </source>
</evidence>
<evidence type="ECO:0000313" key="19">
    <source>
        <dbReference type="Proteomes" id="UP000325957"/>
    </source>
</evidence>
<evidence type="ECO:0000259" key="17">
    <source>
        <dbReference type="PROSITE" id="PS51217"/>
    </source>
</evidence>
<dbReference type="GO" id="GO:0000725">
    <property type="term" value="P:recombinational repair"/>
    <property type="evidence" value="ECO:0007669"/>
    <property type="project" value="TreeGrafter"/>
</dbReference>
<evidence type="ECO:0000313" key="18">
    <source>
        <dbReference type="EMBL" id="KAA9395565.1"/>
    </source>
</evidence>
<dbReference type="GO" id="GO:0043138">
    <property type="term" value="F:3'-5' DNA helicase activity"/>
    <property type="evidence" value="ECO:0007669"/>
    <property type="project" value="UniProtKB-EC"/>
</dbReference>
<dbReference type="Pfam" id="PF00580">
    <property type="entry name" value="UvrD-helicase"/>
    <property type="match status" value="1"/>
</dbReference>
<comment type="catalytic activity">
    <reaction evidence="13">
        <text>ATP + H2O = ADP + phosphate + H(+)</text>
        <dbReference type="Rhea" id="RHEA:13065"/>
        <dbReference type="ChEBI" id="CHEBI:15377"/>
        <dbReference type="ChEBI" id="CHEBI:15378"/>
        <dbReference type="ChEBI" id="CHEBI:30616"/>
        <dbReference type="ChEBI" id="CHEBI:43474"/>
        <dbReference type="ChEBI" id="CHEBI:456216"/>
        <dbReference type="EC" id="5.6.2.4"/>
    </reaction>
</comment>
<accession>A0A5J5L2Y5</accession>
<protein>
    <recommendedName>
        <fullName evidence="12">DNA 3'-5' helicase</fullName>
        <ecNumber evidence="12">5.6.2.4</ecNumber>
    </recommendedName>
</protein>
<feature type="domain" description="UvrD-like helicase C-terminal" evidence="17">
    <location>
        <begin position="411"/>
        <end position="748"/>
    </location>
</feature>
<dbReference type="SUPFAM" id="SSF52980">
    <property type="entry name" value="Restriction endonuclease-like"/>
    <property type="match status" value="1"/>
</dbReference>
<feature type="binding site" evidence="14">
    <location>
        <begin position="74"/>
        <end position="81"/>
    </location>
    <ligand>
        <name>ATP</name>
        <dbReference type="ChEBI" id="CHEBI:30616"/>
    </ligand>
</feature>
<dbReference type="InterPro" id="IPR038726">
    <property type="entry name" value="PDDEXK_AddAB-type"/>
</dbReference>
<evidence type="ECO:0000256" key="2">
    <source>
        <dbReference type="ARBA" id="ARBA00022741"/>
    </source>
</evidence>
<dbReference type="Gene3D" id="1.10.486.10">
    <property type="entry name" value="PCRA, domain 4"/>
    <property type="match status" value="1"/>
</dbReference>
<keyword evidence="10" id="KW-0413">Isomerase</keyword>
<feature type="region of interest" description="Disordered" evidence="15">
    <location>
        <begin position="1"/>
        <end position="40"/>
    </location>
</feature>
<dbReference type="PANTHER" id="PTHR11070">
    <property type="entry name" value="UVRD / RECB / PCRA DNA HELICASE FAMILY MEMBER"/>
    <property type="match status" value="1"/>
</dbReference>
<keyword evidence="7 14" id="KW-0067">ATP-binding</keyword>
<evidence type="ECO:0000256" key="13">
    <source>
        <dbReference type="ARBA" id="ARBA00048988"/>
    </source>
</evidence>
<evidence type="ECO:0000256" key="3">
    <source>
        <dbReference type="ARBA" id="ARBA00022763"/>
    </source>
</evidence>
<keyword evidence="4 14" id="KW-0378">Hydrolase</keyword>
<dbReference type="GO" id="GO:0005524">
    <property type="term" value="F:ATP binding"/>
    <property type="evidence" value="ECO:0007669"/>
    <property type="project" value="UniProtKB-UniRule"/>
</dbReference>
<keyword evidence="1" id="KW-0540">Nuclease</keyword>
<evidence type="ECO:0000256" key="9">
    <source>
        <dbReference type="ARBA" id="ARBA00023204"/>
    </source>
</evidence>
<dbReference type="PROSITE" id="PS51217">
    <property type="entry name" value="UVRD_HELICASE_CTER"/>
    <property type="match status" value="1"/>
</dbReference>
<dbReference type="PROSITE" id="PS51198">
    <property type="entry name" value="UVRD_HELICASE_ATP_BIND"/>
    <property type="match status" value="1"/>
</dbReference>
<gene>
    <name evidence="18" type="ORF">FCK90_00590</name>
</gene>
<keyword evidence="9" id="KW-0234">DNA repair</keyword>
<evidence type="ECO:0000256" key="14">
    <source>
        <dbReference type="PROSITE-ProRule" id="PRU00560"/>
    </source>
</evidence>
<dbReference type="SUPFAM" id="SSF52540">
    <property type="entry name" value="P-loop containing nucleoside triphosphate hydrolases"/>
    <property type="match status" value="1"/>
</dbReference>
<dbReference type="Gene3D" id="3.30.160.800">
    <property type="match status" value="1"/>
</dbReference>
<proteinExistence type="predicted"/>
<dbReference type="RefSeq" id="WP_158032373.1">
    <property type="nucleotide sequence ID" value="NZ_ML708610.1"/>
</dbReference>
<dbReference type="InterPro" id="IPR027417">
    <property type="entry name" value="P-loop_NTPase"/>
</dbReference>
<evidence type="ECO:0000256" key="15">
    <source>
        <dbReference type="SAM" id="MobiDB-lite"/>
    </source>
</evidence>
<dbReference type="GO" id="GO:0003677">
    <property type="term" value="F:DNA binding"/>
    <property type="evidence" value="ECO:0007669"/>
    <property type="project" value="UniProtKB-KW"/>
</dbReference>
<dbReference type="Pfam" id="PF13361">
    <property type="entry name" value="UvrD_C"/>
    <property type="match status" value="1"/>
</dbReference>
<dbReference type="GO" id="GO:0033202">
    <property type="term" value="C:DNA helicase complex"/>
    <property type="evidence" value="ECO:0007669"/>
    <property type="project" value="TreeGrafter"/>
</dbReference>
<dbReference type="AlphaFoldDB" id="A0A5J5L2Y5"/>
<comment type="catalytic activity">
    <reaction evidence="11">
        <text>Couples ATP hydrolysis with the unwinding of duplex DNA by translocating in the 3'-5' direction.</text>
        <dbReference type="EC" id="5.6.2.4"/>
    </reaction>
</comment>
<sequence length="1208" mass="131183">MTGGPIDHQSESRQHVPGDDGGTSAEGRGPLHPYGGIEPRFTPEELADALDGHRPTPQQSAVISAPLTPRLVVAGAGSGKTATMVDRVVWLVANGIVRADQVLGVTFTRKAAGELRDRVRGRLSVLRAKGLLEAGQPQDPPVPLAAREPHDAHVFQDRTTEEAPGLSPDPTVLTYHSYASTLVRTYGLRIGVEPETVLLGQAQAWQLASRVVESWDGEVSADLKASSLTQQVLGLASGAAEHLRSPEEIEGFIGSFVPQLLEVPPRGRTRSPGDDVKTAVSKMARTRLLAQLVERFRALKEHTETMDFGDLLERAARIAREDSAARELERERFKVVLLDEFQDTSHAQMVLFASLFGAGHSVMAVGDPQQSIYGFRGASAGQLFGFGRWFPAPDGAVSEPAFLTTAWRNDTSILDAANVIARPLRTPPPWSAGTAEGLQEVPELDARPGAGPGRVTVSRYLTDDDESRAIARAIHETREGLVPGEAAPTAAVLCRRRSQFEPVRRELAARGIAYEVVGLGGLLEVPEVADVVATLQVLTDPGRSDALARLLTGARWRIGARDLVALADWAGHLERRRSQAAEMGLSVEDIDAQPATGEDDVVVEPDQAEMASLIEALETLPRPGWTSSAGRSLSETARERMQHLAGELHGLRSWLSEDLATVLTVVERTLGVDIEVSARTRAAAAEGRRNLDALMDVAVSYTSATGSEDVRAFLAWLKVAASEENPDTAVPDPDPAAVQILTVHASKGLEWDQVFVPGMNAGVFPADRGSAWTKDAAAVPWPLRGDRDFLPQWHPDPSDAVALKESMQLFLEDCAQHTQDEERRLAYVAFTRARTLLALSSTVFTGGGVKQRQQSVFLEELEELTRPGPAGVSVVERGAWTEAEADQQNPAQSRTLEAAWPYDPLEGPEITEIIATPQDGAVQAQGLPGQDPPGQDPSDALERRITHPPVRAGRREEVLRVAEAVRDGGFAEYRGLTDRELLDLPVVRDWAEEARVLMAAHEAEPDEQVLPMPSHISASTVVALGQDPQAVAAQMRRPMPRRPAVAARAGTTFHAWVEQYFGSNAIFDIDELPGGSDDFVDEGYDLPALARTFRESEWGRRQPWAVEYPVETPLGGLTVRGRIDAVFKEPDGHWELVDWKSGRVPPEQELTQRAAQLAVYRLAWARLMGVSVDQVSAAFYYVASDRTVRPHDLADEARLEAIVTRAMG</sequence>
<feature type="region of interest" description="Disordered" evidence="15">
    <location>
        <begin position="922"/>
        <end position="941"/>
    </location>
</feature>
<keyword evidence="6" id="KW-0269">Exonuclease</keyword>
<keyword evidence="3" id="KW-0227">DNA damage</keyword>
<dbReference type="PANTHER" id="PTHR11070:SF55">
    <property type="entry name" value="DNA 3'-5' HELICASE"/>
    <property type="match status" value="1"/>
</dbReference>
<feature type="compositionally biased region" description="Basic and acidic residues" evidence="15">
    <location>
        <begin position="8"/>
        <end position="18"/>
    </location>
</feature>
<dbReference type="InterPro" id="IPR014017">
    <property type="entry name" value="DNA_helicase_UvrD-like_C"/>
</dbReference>
<evidence type="ECO:0000256" key="4">
    <source>
        <dbReference type="ARBA" id="ARBA00022801"/>
    </source>
</evidence>
<evidence type="ECO:0000259" key="16">
    <source>
        <dbReference type="PROSITE" id="PS51198"/>
    </source>
</evidence>
<dbReference type="Gene3D" id="3.90.320.10">
    <property type="match status" value="1"/>
</dbReference>
<dbReference type="InterPro" id="IPR000212">
    <property type="entry name" value="DNA_helicase_UvrD/REP"/>
</dbReference>
<name>A0A5J5L2Y5_9MICC</name>
<dbReference type="EC" id="5.6.2.4" evidence="12"/>
<dbReference type="GO" id="GO:0004527">
    <property type="term" value="F:exonuclease activity"/>
    <property type="evidence" value="ECO:0007669"/>
    <property type="project" value="UniProtKB-KW"/>
</dbReference>
<keyword evidence="8" id="KW-0238">DNA-binding</keyword>
<evidence type="ECO:0000256" key="8">
    <source>
        <dbReference type="ARBA" id="ARBA00023125"/>
    </source>
</evidence>
<evidence type="ECO:0000256" key="7">
    <source>
        <dbReference type="ARBA" id="ARBA00022840"/>
    </source>
</evidence>
<evidence type="ECO:0000256" key="1">
    <source>
        <dbReference type="ARBA" id="ARBA00022722"/>
    </source>
</evidence>
<evidence type="ECO:0000256" key="10">
    <source>
        <dbReference type="ARBA" id="ARBA00023235"/>
    </source>
</evidence>
<dbReference type="Gene3D" id="3.40.50.300">
    <property type="entry name" value="P-loop containing nucleotide triphosphate hydrolases"/>
    <property type="match status" value="3"/>
</dbReference>
<evidence type="ECO:0000256" key="12">
    <source>
        <dbReference type="ARBA" id="ARBA00034808"/>
    </source>
</evidence>
<keyword evidence="5 14" id="KW-0347">Helicase</keyword>
<evidence type="ECO:0000256" key="6">
    <source>
        <dbReference type="ARBA" id="ARBA00022839"/>
    </source>
</evidence>
<dbReference type="InterPro" id="IPR011335">
    <property type="entry name" value="Restrct_endonuc-II-like"/>
</dbReference>
<reference evidence="18 19" key="1">
    <citation type="submission" date="2019-05" db="EMBL/GenBank/DDBJ databases">
        <title>Kocuria coralli sp. nov., a novel actinobacterium isolated from coral reef seawater.</title>
        <authorList>
            <person name="Li J."/>
        </authorList>
    </citation>
    <scope>NUCLEOTIDE SEQUENCE [LARGE SCALE GENOMIC DNA]</scope>
    <source>
        <strain evidence="18 19">SCSIO 13007</strain>
    </source>
</reference>
<dbReference type="Pfam" id="PF12705">
    <property type="entry name" value="PDDEXK_1"/>
    <property type="match status" value="1"/>
</dbReference>
<keyword evidence="2 14" id="KW-0547">Nucleotide-binding</keyword>
<dbReference type="EMBL" id="SZWF01000001">
    <property type="protein sequence ID" value="KAA9395565.1"/>
    <property type="molecule type" value="Genomic_DNA"/>
</dbReference>
<dbReference type="InterPro" id="IPR014016">
    <property type="entry name" value="UvrD-like_ATP-bd"/>
</dbReference>
<dbReference type="Proteomes" id="UP000325957">
    <property type="component" value="Unassembled WGS sequence"/>
</dbReference>
<feature type="domain" description="UvrD-like helicase ATP-binding" evidence="16">
    <location>
        <begin position="53"/>
        <end position="410"/>
    </location>
</feature>
<evidence type="ECO:0000256" key="5">
    <source>
        <dbReference type="ARBA" id="ARBA00022806"/>
    </source>
</evidence>
<dbReference type="GO" id="GO:0005829">
    <property type="term" value="C:cytosol"/>
    <property type="evidence" value="ECO:0007669"/>
    <property type="project" value="TreeGrafter"/>
</dbReference>
<dbReference type="OrthoDB" id="4812256at2"/>
<dbReference type="CDD" id="cd17932">
    <property type="entry name" value="DEXQc_UvrD"/>
    <property type="match status" value="1"/>
</dbReference>
<organism evidence="18 19">
    <name type="scientific">Kocuria coralli</name>
    <dbReference type="NCBI Taxonomy" id="1461025"/>
    <lineage>
        <taxon>Bacteria</taxon>
        <taxon>Bacillati</taxon>
        <taxon>Actinomycetota</taxon>
        <taxon>Actinomycetes</taxon>
        <taxon>Micrococcales</taxon>
        <taxon>Micrococcaceae</taxon>
        <taxon>Kocuria</taxon>
    </lineage>
</organism>
<comment type="caution">
    <text evidence="18">The sequence shown here is derived from an EMBL/GenBank/DDBJ whole genome shotgun (WGS) entry which is preliminary data.</text>
</comment>
<dbReference type="InterPro" id="IPR011604">
    <property type="entry name" value="PDDEXK-like_dom_sf"/>
</dbReference>